<reference evidence="1 2" key="1">
    <citation type="journal article" date="2018" name="Gigascience">
        <title>Genomes of trombidid mites reveal novel predicted allergens and laterally-transferred genes associated with secondary metabolism.</title>
        <authorList>
            <person name="Dong X."/>
            <person name="Chaisiri K."/>
            <person name="Xia D."/>
            <person name="Armstrong S.D."/>
            <person name="Fang Y."/>
            <person name="Donnelly M.J."/>
            <person name="Kadowaki T."/>
            <person name="McGarry J.W."/>
            <person name="Darby A.C."/>
            <person name="Makepeace B.L."/>
        </authorList>
    </citation>
    <scope>NUCLEOTIDE SEQUENCE [LARGE SCALE GENOMIC DNA]</scope>
    <source>
        <strain evidence="1">UoL-UT</strain>
    </source>
</reference>
<proteinExistence type="predicted"/>
<organism evidence="1 2">
    <name type="scientific">Leptotrombidium deliense</name>
    <dbReference type="NCBI Taxonomy" id="299467"/>
    <lineage>
        <taxon>Eukaryota</taxon>
        <taxon>Metazoa</taxon>
        <taxon>Ecdysozoa</taxon>
        <taxon>Arthropoda</taxon>
        <taxon>Chelicerata</taxon>
        <taxon>Arachnida</taxon>
        <taxon>Acari</taxon>
        <taxon>Acariformes</taxon>
        <taxon>Trombidiformes</taxon>
        <taxon>Prostigmata</taxon>
        <taxon>Anystina</taxon>
        <taxon>Parasitengona</taxon>
        <taxon>Trombiculoidea</taxon>
        <taxon>Trombiculidae</taxon>
        <taxon>Leptotrombidium</taxon>
    </lineage>
</organism>
<dbReference type="EMBL" id="NCKV01065880">
    <property type="protein sequence ID" value="RWR99022.1"/>
    <property type="molecule type" value="Genomic_DNA"/>
</dbReference>
<dbReference type="VEuPathDB" id="VectorBase:LDEU014645"/>
<dbReference type="Proteomes" id="UP000288716">
    <property type="component" value="Unassembled WGS sequence"/>
</dbReference>
<name>A0A443Q7N3_9ACAR</name>
<keyword evidence="2" id="KW-1185">Reference proteome</keyword>
<protein>
    <submittedName>
        <fullName evidence="1">Uncharacterized protein</fullName>
    </submittedName>
</protein>
<accession>A0A443Q7N3</accession>
<gene>
    <name evidence="1" type="ORF">B4U80_04562</name>
</gene>
<sequence length="10" mass="1154">MSILYRLSTA</sequence>
<comment type="caution">
    <text evidence="1">The sequence shown here is derived from an EMBL/GenBank/DDBJ whole genome shotgun (WGS) entry which is preliminary data.</text>
</comment>
<evidence type="ECO:0000313" key="2">
    <source>
        <dbReference type="Proteomes" id="UP000288716"/>
    </source>
</evidence>
<evidence type="ECO:0000313" key="1">
    <source>
        <dbReference type="EMBL" id="RWR99022.1"/>
    </source>
</evidence>